<dbReference type="Gene3D" id="1.10.10.10">
    <property type="entry name" value="Winged helix-like DNA-binding domain superfamily/Winged helix DNA-binding domain"/>
    <property type="match status" value="1"/>
</dbReference>
<protein>
    <recommendedName>
        <fullName evidence="8">Methylated-DNA--protein-cysteine methyltransferase</fullName>
        <ecNumber evidence="8">2.1.1.63</ecNumber>
    </recommendedName>
    <alternativeName>
        <fullName evidence="8">6-O-methylguanine-DNA methyltransferase</fullName>
        <shortName evidence="8">MGMT</shortName>
    </alternativeName>
    <alternativeName>
        <fullName evidence="8">O-6-methylguanine-DNA-alkyltransferase</fullName>
    </alternativeName>
</protein>
<keyword evidence="2 8" id="KW-0963">Cytoplasm</keyword>
<evidence type="ECO:0000256" key="5">
    <source>
        <dbReference type="ARBA" id="ARBA00022763"/>
    </source>
</evidence>
<evidence type="ECO:0000256" key="2">
    <source>
        <dbReference type="ARBA" id="ARBA00022490"/>
    </source>
</evidence>
<evidence type="ECO:0000256" key="4">
    <source>
        <dbReference type="ARBA" id="ARBA00022679"/>
    </source>
</evidence>
<gene>
    <name evidence="11" type="ORF">ACFPXP_14400</name>
</gene>
<dbReference type="PROSITE" id="PS00374">
    <property type="entry name" value="MGMT"/>
    <property type="match status" value="1"/>
</dbReference>
<comment type="miscellaneous">
    <text evidence="8">This enzyme catalyzes only one turnover and therefore is not strictly catalytic. According to one definition, an enzyme is a biocatalyst that acts repeatedly and over many reaction cycles.</text>
</comment>
<dbReference type="InterPro" id="IPR036631">
    <property type="entry name" value="MGMT_N_sf"/>
</dbReference>
<keyword evidence="12" id="KW-1185">Reference proteome</keyword>
<dbReference type="Proteomes" id="UP001596250">
    <property type="component" value="Unassembled WGS sequence"/>
</dbReference>
<dbReference type="HAMAP" id="MF_00772">
    <property type="entry name" value="OGT"/>
    <property type="match status" value="1"/>
</dbReference>
<feature type="active site" description="Nucleophile; methyl group acceptor" evidence="8">
    <location>
        <position position="141"/>
    </location>
</feature>
<evidence type="ECO:0000256" key="1">
    <source>
        <dbReference type="ARBA" id="ARBA00001286"/>
    </source>
</evidence>
<sequence>MKRYACEMSSPIGTLTLISTDKGICSIEFCSFEEYVQRLSAFNPAEAFDQDTVEKAPQAGLLQAAVLQLEQYFSGKRKIFDLSLDLSGTDFQRKVWRALMDIPYGETRSYQDIAGAVGNLKAVRAVGGANNRNPVPIIVPCHRVIGKNGSMVGYGGGLYIKETLLALEGWKRFVS</sequence>
<keyword evidence="6 8" id="KW-0234">DNA repair</keyword>
<evidence type="ECO:0000256" key="3">
    <source>
        <dbReference type="ARBA" id="ARBA00022603"/>
    </source>
</evidence>
<dbReference type="CDD" id="cd06445">
    <property type="entry name" value="ATase"/>
    <property type="match status" value="1"/>
</dbReference>
<dbReference type="PANTHER" id="PTHR10815:SF5">
    <property type="entry name" value="METHYLATED-DNA--PROTEIN-CYSTEINE METHYLTRANSFERASE"/>
    <property type="match status" value="1"/>
</dbReference>
<dbReference type="RefSeq" id="WP_379895003.1">
    <property type="nucleotide sequence ID" value="NZ_CBCSCT010000034.1"/>
</dbReference>
<dbReference type="SUPFAM" id="SSF46767">
    <property type="entry name" value="Methylated DNA-protein cysteine methyltransferase, C-terminal domain"/>
    <property type="match status" value="1"/>
</dbReference>
<dbReference type="SUPFAM" id="SSF53155">
    <property type="entry name" value="Methylated DNA-protein cysteine methyltransferase domain"/>
    <property type="match status" value="1"/>
</dbReference>
<comment type="caution">
    <text evidence="11">The sequence shown here is derived from an EMBL/GenBank/DDBJ whole genome shotgun (WGS) entry which is preliminary data.</text>
</comment>
<feature type="domain" description="Methylated-DNA-[protein]-cysteine S-methyltransferase DNA binding" evidence="9">
    <location>
        <begin position="90"/>
        <end position="169"/>
    </location>
</feature>
<dbReference type="Pfam" id="PF01035">
    <property type="entry name" value="DNA_binding_1"/>
    <property type="match status" value="1"/>
</dbReference>
<evidence type="ECO:0000313" key="11">
    <source>
        <dbReference type="EMBL" id="MFC5987594.1"/>
    </source>
</evidence>
<evidence type="ECO:0000313" key="12">
    <source>
        <dbReference type="Proteomes" id="UP001596250"/>
    </source>
</evidence>
<dbReference type="InterPro" id="IPR036388">
    <property type="entry name" value="WH-like_DNA-bd_sf"/>
</dbReference>
<comment type="similarity">
    <text evidence="8">Belongs to the MGMT family.</text>
</comment>
<dbReference type="GO" id="GO:0032259">
    <property type="term" value="P:methylation"/>
    <property type="evidence" value="ECO:0007669"/>
    <property type="project" value="UniProtKB-KW"/>
</dbReference>
<dbReference type="EC" id="2.1.1.63" evidence="8"/>
<keyword evidence="3 8" id="KW-0489">Methyltransferase</keyword>
<keyword evidence="5 8" id="KW-0227">DNA damage</keyword>
<dbReference type="InterPro" id="IPR014048">
    <property type="entry name" value="MethylDNA_cys_MeTrfase_DNA-bd"/>
</dbReference>
<dbReference type="EMBL" id="JBHSQV010000166">
    <property type="protein sequence ID" value="MFC5987594.1"/>
    <property type="molecule type" value="Genomic_DNA"/>
</dbReference>
<proteinExistence type="inferred from homology"/>
<evidence type="ECO:0000256" key="6">
    <source>
        <dbReference type="ARBA" id="ARBA00023204"/>
    </source>
</evidence>
<dbReference type="GO" id="GO:0003908">
    <property type="term" value="F:methylated-DNA-[protein]-cysteine S-methyltransferase activity"/>
    <property type="evidence" value="ECO:0007669"/>
    <property type="project" value="UniProtKB-EC"/>
</dbReference>
<dbReference type="InterPro" id="IPR036217">
    <property type="entry name" value="MethylDNA_cys_MeTrfase_DNAb"/>
</dbReference>
<reference evidence="12" key="1">
    <citation type="journal article" date="2019" name="Int. J. Syst. Evol. Microbiol.">
        <title>The Global Catalogue of Microorganisms (GCM) 10K type strain sequencing project: providing services to taxonomists for standard genome sequencing and annotation.</title>
        <authorList>
            <consortium name="The Broad Institute Genomics Platform"/>
            <consortium name="The Broad Institute Genome Sequencing Center for Infectious Disease"/>
            <person name="Wu L."/>
            <person name="Ma J."/>
        </authorList>
    </citation>
    <scope>NUCLEOTIDE SEQUENCE [LARGE SCALE GENOMIC DNA]</scope>
    <source>
        <strain evidence="12">CCM 8749</strain>
    </source>
</reference>
<evidence type="ECO:0000259" key="9">
    <source>
        <dbReference type="Pfam" id="PF01035"/>
    </source>
</evidence>
<dbReference type="Gene3D" id="3.30.160.70">
    <property type="entry name" value="Methylated DNA-protein cysteine methyltransferase domain"/>
    <property type="match status" value="1"/>
</dbReference>
<comment type="catalytic activity">
    <reaction evidence="1 8">
        <text>a 4-O-methyl-thymidine in DNA + L-cysteinyl-[protein] = a thymidine in DNA + S-methyl-L-cysteinyl-[protein]</text>
        <dbReference type="Rhea" id="RHEA:53428"/>
        <dbReference type="Rhea" id="RHEA-COMP:10131"/>
        <dbReference type="Rhea" id="RHEA-COMP:10132"/>
        <dbReference type="Rhea" id="RHEA-COMP:13555"/>
        <dbReference type="Rhea" id="RHEA-COMP:13556"/>
        <dbReference type="ChEBI" id="CHEBI:29950"/>
        <dbReference type="ChEBI" id="CHEBI:82612"/>
        <dbReference type="ChEBI" id="CHEBI:137386"/>
        <dbReference type="ChEBI" id="CHEBI:137387"/>
        <dbReference type="EC" id="2.1.1.63"/>
    </reaction>
</comment>
<organism evidence="11 12">
    <name type="scientific">Marinicrinis lubricantis</name>
    <dbReference type="NCBI Taxonomy" id="2086470"/>
    <lineage>
        <taxon>Bacteria</taxon>
        <taxon>Bacillati</taxon>
        <taxon>Bacillota</taxon>
        <taxon>Bacilli</taxon>
        <taxon>Bacillales</taxon>
        <taxon>Paenibacillaceae</taxon>
    </lineage>
</organism>
<dbReference type="InterPro" id="IPR023546">
    <property type="entry name" value="MGMT"/>
</dbReference>
<evidence type="ECO:0000259" key="10">
    <source>
        <dbReference type="Pfam" id="PF02870"/>
    </source>
</evidence>
<dbReference type="InterPro" id="IPR001497">
    <property type="entry name" value="MethylDNA_cys_MeTrfase_AS"/>
</dbReference>
<keyword evidence="4 8" id="KW-0808">Transferase</keyword>
<accession>A0ABW1IRG4</accession>
<name>A0ABW1IRG4_9BACL</name>
<evidence type="ECO:0000256" key="7">
    <source>
        <dbReference type="ARBA" id="ARBA00049348"/>
    </source>
</evidence>
<comment type="subcellular location">
    <subcellularLocation>
        <location evidence="8">Cytoplasm</location>
    </subcellularLocation>
</comment>
<comment type="function">
    <text evidence="8">Involved in the cellular defense against the biological effects of O6-methylguanine (O6-MeG) and O4-methylthymine (O4-MeT) in DNA. Repairs the methylated nucleobase in DNA by stoichiometrically transferring the methyl group to a cysteine residue in the enzyme. This is a suicide reaction: the enzyme is irreversibly inactivated.</text>
</comment>
<dbReference type="InterPro" id="IPR008332">
    <property type="entry name" value="MethylG_MeTrfase_N"/>
</dbReference>
<dbReference type="Pfam" id="PF02870">
    <property type="entry name" value="Methyltransf_1N"/>
    <property type="match status" value="1"/>
</dbReference>
<feature type="domain" description="Methylguanine DNA methyltransferase ribonuclease-like" evidence="10">
    <location>
        <begin position="8"/>
        <end position="86"/>
    </location>
</feature>
<comment type="catalytic activity">
    <reaction evidence="7 8">
        <text>a 6-O-methyl-2'-deoxyguanosine in DNA + L-cysteinyl-[protein] = S-methyl-L-cysteinyl-[protein] + a 2'-deoxyguanosine in DNA</text>
        <dbReference type="Rhea" id="RHEA:24000"/>
        <dbReference type="Rhea" id="RHEA-COMP:10131"/>
        <dbReference type="Rhea" id="RHEA-COMP:10132"/>
        <dbReference type="Rhea" id="RHEA-COMP:11367"/>
        <dbReference type="Rhea" id="RHEA-COMP:11368"/>
        <dbReference type="ChEBI" id="CHEBI:29950"/>
        <dbReference type="ChEBI" id="CHEBI:82612"/>
        <dbReference type="ChEBI" id="CHEBI:85445"/>
        <dbReference type="ChEBI" id="CHEBI:85448"/>
        <dbReference type="EC" id="2.1.1.63"/>
    </reaction>
</comment>
<evidence type="ECO:0000256" key="8">
    <source>
        <dbReference type="HAMAP-Rule" id="MF_00772"/>
    </source>
</evidence>
<dbReference type="PANTHER" id="PTHR10815">
    <property type="entry name" value="METHYLATED-DNA--PROTEIN-CYSTEINE METHYLTRANSFERASE"/>
    <property type="match status" value="1"/>
</dbReference>
<dbReference type="NCBIfam" id="TIGR00589">
    <property type="entry name" value="ogt"/>
    <property type="match status" value="1"/>
</dbReference>